<protein>
    <submittedName>
        <fullName evidence="2">N-acetyldiaminopimelate deacetylase</fullName>
        <ecNumber evidence="2">3.5.1.47</ecNumber>
    </submittedName>
</protein>
<evidence type="ECO:0000313" key="2">
    <source>
        <dbReference type="EMBL" id="MPM28340.1"/>
    </source>
</evidence>
<dbReference type="InterPro" id="IPR011650">
    <property type="entry name" value="Peptidase_M20_dimer"/>
</dbReference>
<sequence>MDVKKLITEQKDYIVEVRRHLHENPEVGLKEFETIKYIEGQLDAMGIAHKYVQNGGIIAEITCQKPGKTLLIRADMDALPMQETDDNLKGPRVCKSKKDGAMHACGHDGHVAMLLAAAKVIEANKSELKGKYILIFEQAEEIFGGIAALAKELDANYKYDGAWVIHLKASMKSGTISVDAGPRMSGPFTFDVTITGKGGHGSRPDLANNPLDTFCDISASLKEKVAVRANPFYPVTLCVGAITFGTVGNIIPDDLTFKGTLRILDWDKVGEYWTRELMKTFEDCCNKHGTTFKTNMYFPRDMAVVNNPVASRIAEGSIRKILGDAGVASCEPWMASECMALYNKRAPGLLVFVGIANEAVGSGADHHNVYFDIDEEALVGGAAVTLQYALDFMDFEGSFEFTPDNTPIEELMSGKKWLKLAGLAK</sequence>
<dbReference type="SUPFAM" id="SSF53187">
    <property type="entry name" value="Zn-dependent exopeptidases"/>
    <property type="match status" value="1"/>
</dbReference>
<dbReference type="InterPro" id="IPR036264">
    <property type="entry name" value="Bact_exopeptidase_dim_dom"/>
</dbReference>
<dbReference type="EMBL" id="VSSQ01005228">
    <property type="protein sequence ID" value="MPM28340.1"/>
    <property type="molecule type" value="Genomic_DNA"/>
</dbReference>
<dbReference type="Gene3D" id="3.30.70.360">
    <property type="match status" value="1"/>
</dbReference>
<keyword evidence="2" id="KW-0378">Hydrolase</keyword>
<proteinExistence type="predicted"/>
<dbReference type="InterPro" id="IPR017439">
    <property type="entry name" value="Amidohydrolase"/>
</dbReference>
<accession>A0A644YIY9</accession>
<dbReference type="GO" id="GO:0050118">
    <property type="term" value="F:N-acetyldiaminopimelate deacetylase activity"/>
    <property type="evidence" value="ECO:0007669"/>
    <property type="project" value="UniProtKB-EC"/>
</dbReference>
<dbReference type="EC" id="3.5.1.47" evidence="2"/>
<feature type="domain" description="Peptidase M20 dimerisation" evidence="1">
    <location>
        <begin position="188"/>
        <end position="288"/>
    </location>
</feature>
<organism evidence="2">
    <name type="scientific">bioreactor metagenome</name>
    <dbReference type="NCBI Taxonomy" id="1076179"/>
    <lineage>
        <taxon>unclassified sequences</taxon>
        <taxon>metagenomes</taxon>
        <taxon>ecological metagenomes</taxon>
    </lineage>
</organism>
<dbReference type="Gene3D" id="3.40.630.10">
    <property type="entry name" value="Zn peptidases"/>
    <property type="match status" value="1"/>
</dbReference>
<dbReference type="AlphaFoldDB" id="A0A644YIY9"/>
<dbReference type="PANTHER" id="PTHR11014:SF63">
    <property type="entry name" value="METALLOPEPTIDASE, PUTATIVE (AFU_ORTHOLOGUE AFUA_6G09600)-RELATED"/>
    <property type="match status" value="1"/>
</dbReference>
<dbReference type="NCBIfam" id="TIGR01891">
    <property type="entry name" value="amidohydrolases"/>
    <property type="match status" value="1"/>
</dbReference>
<gene>
    <name evidence="2" type="ORF">SDC9_74861</name>
</gene>
<dbReference type="Pfam" id="PF07687">
    <property type="entry name" value="M20_dimer"/>
    <property type="match status" value="1"/>
</dbReference>
<dbReference type="Pfam" id="PF01546">
    <property type="entry name" value="Peptidase_M20"/>
    <property type="match status" value="1"/>
</dbReference>
<dbReference type="SUPFAM" id="SSF55031">
    <property type="entry name" value="Bacterial exopeptidase dimerisation domain"/>
    <property type="match status" value="1"/>
</dbReference>
<dbReference type="PANTHER" id="PTHR11014">
    <property type="entry name" value="PEPTIDASE M20 FAMILY MEMBER"/>
    <property type="match status" value="1"/>
</dbReference>
<dbReference type="PIRSF" id="PIRSF005962">
    <property type="entry name" value="Pept_M20D_amidohydro"/>
    <property type="match status" value="1"/>
</dbReference>
<evidence type="ECO:0000259" key="1">
    <source>
        <dbReference type="Pfam" id="PF07687"/>
    </source>
</evidence>
<name>A0A644YIY9_9ZZZZ</name>
<reference evidence="2" key="1">
    <citation type="submission" date="2019-08" db="EMBL/GenBank/DDBJ databases">
        <authorList>
            <person name="Kucharzyk K."/>
            <person name="Murdoch R.W."/>
            <person name="Higgins S."/>
            <person name="Loffler F."/>
        </authorList>
    </citation>
    <scope>NUCLEOTIDE SEQUENCE</scope>
</reference>
<comment type="caution">
    <text evidence="2">The sequence shown here is derived from an EMBL/GenBank/DDBJ whole genome shotgun (WGS) entry which is preliminary data.</text>
</comment>
<dbReference type="InterPro" id="IPR002933">
    <property type="entry name" value="Peptidase_M20"/>
</dbReference>